<feature type="region of interest" description="Disordered" evidence="1">
    <location>
        <begin position="283"/>
        <end position="325"/>
    </location>
</feature>
<accession>A0AAD8E0H8</accession>
<feature type="compositionally biased region" description="Polar residues" evidence="1">
    <location>
        <begin position="539"/>
        <end position="553"/>
    </location>
</feature>
<feature type="region of interest" description="Disordered" evidence="1">
    <location>
        <begin position="87"/>
        <end position="106"/>
    </location>
</feature>
<dbReference type="InterPro" id="IPR027967">
    <property type="entry name" value="DUF4612"/>
</dbReference>
<proteinExistence type="predicted"/>
<sequence length="607" mass="67393">MGCGQSKINLYPRRNKNGGKGNSAKKSGAADKEADEEEGPAGGAPPSDDNEDEQEQSKHILPLTNHQPVVEVSASQQDFFKMLDEKIEKGRDYDSSSETEIRIEHERRKILIDQWRSASLSTHSSPSQPSPPTPARRRVPRPIPQPPERQSSPGSGRRCYRQQHIPDGMSPPPRRSHSAQSHHPPDPRQINGDNWHDPTKSPVKRPQSAGANWKNNPKVAPYNQKPRKNEANEYRANHNNPEGPPGQDMSQITFNPTFQTHSPAHSAKSQQPYIAQIISYPMSQQVTPPSPPKYIAPPEEYQDPQNNVVDNNKHNNSQRQSPVTQVNPQPHIYYIHGNSTTAMAQDIAQQRQQTAMHLQQYVAMKQAQQQMFTYLQRSPHTVFPNIDYSQNPPPNTMYEGQEFVGQYGHPAMRPHSAPTPVGVVRPMPVPVAPGFSPMADGTHMVQMPMWTHMPPVVSTMGPWVQGQAPAEMQYYSQSQFMPMYRQNSAGSAGTLTRYQKKDPSESEVKNNVCQSINLVRQKPIGQIVSLPGQELTVCNNVSDSPSPASVSTDSGVSPGNSVPSSKNSVFSSHPPSSGDMFSLDNKNKKNKTVQQPRSLKNSKSLDS</sequence>
<dbReference type="Proteomes" id="UP001231518">
    <property type="component" value="Chromosome 5"/>
</dbReference>
<dbReference type="EMBL" id="JARGEI010000003">
    <property type="protein sequence ID" value="KAJ8734291.1"/>
    <property type="molecule type" value="Genomic_DNA"/>
</dbReference>
<name>A0AAD8E0H8_MYTSE</name>
<dbReference type="PANTHER" id="PTHR14974:SF3">
    <property type="entry name" value="SIMILAR TO RIKEN CDNA 1700025G04 GENE"/>
    <property type="match status" value="1"/>
</dbReference>
<feature type="compositionally biased region" description="Polar residues" evidence="1">
    <location>
        <begin position="592"/>
        <end position="607"/>
    </location>
</feature>
<evidence type="ECO:0000256" key="1">
    <source>
        <dbReference type="SAM" id="MobiDB-lite"/>
    </source>
</evidence>
<reference evidence="2" key="1">
    <citation type="submission" date="2023-03" db="EMBL/GenBank/DDBJ databases">
        <title>Chromosome-level genomes of two armyworms, Mythimna separata and Mythimna loreyi, provide insights into the biosynthesis and reception of sex pheromones.</title>
        <authorList>
            <person name="Zhao H."/>
        </authorList>
    </citation>
    <scope>NUCLEOTIDE SEQUENCE</scope>
    <source>
        <strain evidence="2">BeijingLab</strain>
        <tissue evidence="2">Pupa</tissue>
    </source>
</reference>
<organism evidence="2 3">
    <name type="scientific">Mythimna separata</name>
    <name type="common">Oriental armyworm</name>
    <name type="synonym">Pseudaletia separata</name>
    <dbReference type="NCBI Taxonomy" id="271217"/>
    <lineage>
        <taxon>Eukaryota</taxon>
        <taxon>Metazoa</taxon>
        <taxon>Ecdysozoa</taxon>
        <taxon>Arthropoda</taxon>
        <taxon>Hexapoda</taxon>
        <taxon>Insecta</taxon>
        <taxon>Pterygota</taxon>
        <taxon>Neoptera</taxon>
        <taxon>Endopterygota</taxon>
        <taxon>Lepidoptera</taxon>
        <taxon>Glossata</taxon>
        <taxon>Ditrysia</taxon>
        <taxon>Noctuoidea</taxon>
        <taxon>Noctuidae</taxon>
        <taxon>Noctuinae</taxon>
        <taxon>Hadenini</taxon>
        <taxon>Mythimna</taxon>
    </lineage>
</organism>
<protein>
    <submittedName>
        <fullName evidence="2">Uncharacterized protein</fullName>
    </submittedName>
</protein>
<evidence type="ECO:0000313" key="3">
    <source>
        <dbReference type="Proteomes" id="UP001231518"/>
    </source>
</evidence>
<feature type="region of interest" description="Disordered" evidence="1">
    <location>
        <begin position="114"/>
        <end position="270"/>
    </location>
</feature>
<feature type="compositionally biased region" description="Polar residues" evidence="1">
    <location>
        <begin position="248"/>
        <end position="270"/>
    </location>
</feature>
<keyword evidence="3" id="KW-1185">Reference proteome</keyword>
<dbReference type="AlphaFoldDB" id="A0AAD8E0H8"/>
<dbReference type="PANTHER" id="PTHR14974">
    <property type="entry name" value="SIMILAR TO RIKEN CDNA 1700025G04 GENE"/>
    <property type="match status" value="1"/>
</dbReference>
<feature type="compositionally biased region" description="Low complexity" evidence="1">
    <location>
        <begin position="554"/>
        <end position="577"/>
    </location>
</feature>
<gene>
    <name evidence="2" type="ORF">PYW07_014842</name>
</gene>
<dbReference type="Pfam" id="PF15389">
    <property type="entry name" value="DUF4612"/>
    <property type="match status" value="1"/>
</dbReference>
<feature type="compositionally biased region" description="Low complexity" evidence="1">
    <location>
        <begin position="116"/>
        <end position="127"/>
    </location>
</feature>
<feature type="region of interest" description="Disordered" evidence="1">
    <location>
        <begin position="1"/>
        <end position="70"/>
    </location>
</feature>
<feature type="compositionally biased region" description="Basic and acidic residues" evidence="1">
    <location>
        <begin position="227"/>
        <end position="236"/>
    </location>
</feature>
<feature type="region of interest" description="Disordered" evidence="1">
    <location>
        <begin position="539"/>
        <end position="607"/>
    </location>
</feature>
<comment type="caution">
    <text evidence="2">The sequence shown here is derived from an EMBL/GenBank/DDBJ whole genome shotgun (WGS) entry which is preliminary data.</text>
</comment>
<evidence type="ECO:0000313" key="2">
    <source>
        <dbReference type="EMBL" id="KAJ8734291.1"/>
    </source>
</evidence>